<dbReference type="AlphaFoldDB" id="A0A9W4WSD0"/>
<gene>
    <name evidence="1" type="ORF">FWILDA_LOCUS3636</name>
</gene>
<dbReference type="EMBL" id="CAMKVN010000498">
    <property type="protein sequence ID" value="CAI2168546.1"/>
    <property type="molecule type" value="Genomic_DNA"/>
</dbReference>
<protein>
    <submittedName>
        <fullName evidence="1">8543_t:CDS:1</fullName>
    </submittedName>
</protein>
<proteinExistence type="predicted"/>
<organism evidence="1 2">
    <name type="scientific">Funneliformis geosporum</name>
    <dbReference type="NCBI Taxonomy" id="1117311"/>
    <lineage>
        <taxon>Eukaryota</taxon>
        <taxon>Fungi</taxon>
        <taxon>Fungi incertae sedis</taxon>
        <taxon>Mucoromycota</taxon>
        <taxon>Glomeromycotina</taxon>
        <taxon>Glomeromycetes</taxon>
        <taxon>Glomerales</taxon>
        <taxon>Glomeraceae</taxon>
        <taxon>Funneliformis</taxon>
    </lineage>
</organism>
<evidence type="ECO:0000313" key="1">
    <source>
        <dbReference type="EMBL" id="CAI2168546.1"/>
    </source>
</evidence>
<accession>A0A9W4WSD0</accession>
<keyword evidence="2" id="KW-1185">Reference proteome</keyword>
<reference evidence="1" key="1">
    <citation type="submission" date="2022-08" db="EMBL/GenBank/DDBJ databases">
        <authorList>
            <person name="Kallberg Y."/>
            <person name="Tangrot J."/>
            <person name="Rosling A."/>
        </authorList>
    </citation>
    <scope>NUCLEOTIDE SEQUENCE</scope>
    <source>
        <strain evidence="1">Wild A</strain>
    </source>
</reference>
<comment type="caution">
    <text evidence="1">The sequence shown here is derived from an EMBL/GenBank/DDBJ whole genome shotgun (WGS) entry which is preliminary data.</text>
</comment>
<dbReference type="OrthoDB" id="2419826at2759"/>
<evidence type="ECO:0000313" key="2">
    <source>
        <dbReference type="Proteomes" id="UP001153678"/>
    </source>
</evidence>
<dbReference type="SUPFAM" id="SSF82171">
    <property type="entry name" value="DPP6 N-terminal domain-like"/>
    <property type="match status" value="1"/>
</dbReference>
<sequence>MDNIPDTRVSISEPDIVQEDEVKSLDEIDTSYDLVAISPNAKYIVQYIHNDKQIVGWNIQDNKEGKLNDTVKPYCVIDKVNKLCVSDENIVAIDPDERFEMIDMKYQDRIGLPEFFNLEYLARSSLSSFNFNSKGEFIITLWVNDNGFSIFIYSKQTKWKCQKIYNPPVGEIILISPKNEIWLRKENYIYEFNTETGNTKMFSKNIHGVKMKDIRISSNDKFTCIKINDEIIVYSNELDILIASLDSNDGMRLYQFMNQHTGSHSSLLSLFDYQLTKDNLLVKENLPLLFFQNHLFVIVNDSVLKIKLELDLDIYSSSEELKIYKDVENWMAYFGSEKVEEKKIINDYEYENPFIPNIKVDPLSDRYFDMESQLNNIYVEAIAKNGIIGLRVHKRISERDKWDLAVEHFQKYKFEEVLTVNEVEIFEKNDIAILTNIGIFIFNLSENDEVTLNYFHYIYYPKKISFDKYFGKKSQLIELSSDYKKLINGWVSYVNDDKIGFYKYGQNNKMFLSIITTLMPLLKTYYPEYLTRYSLDTNLIIDSVEYKVEQDPWEITTIYSNPDQKGLTDPKPSSIQAPDENTNMFSDYGTSLFAIYLFLTGDASALTPWPYKDNKTLNNEWGSDEFSEMNEKLLKILNIQK</sequence>
<name>A0A9W4WSD0_9GLOM</name>
<dbReference type="Proteomes" id="UP001153678">
    <property type="component" value="Unassembled WGS sequence"/>
</dbReference>